<accession>A0ACC6TAP7</accession>
<reference evidence="1" key="1">
    <citation type="submission" date="2024-06" db="EMBL/GenBank/DDBJ databases">
        <title>Genomic Encyclopedia of Type Strains, Phase IV (KMG-IV): sequencing the most valuable type-strain genomes for metagenomic binning, comparative biology and taxonomic classification.</title>
        <authorList>
            <person name="Goeker M."/>
        </authorList>
    </citation>
    <scope>NUCLEOTIDE SEQUENCE</scope>
    <source>
        <strain evidence="1">SJCon</strain>
    </source>
</reference>
<protein>
    <submittedName>
        <fullName evidence="1">Membrane protein</fullName>
    </submittedName>
</protein>
<organism evidence="1 2">
    <name type="scientific">Arthrobacter nitrophenolicus</name>
    <dbReference type="NCBI Taxonomy" id="683150"/>
    <lineage>
        <taxon>Bacteria</taxon>
        <taxon>Bacillati</taxon>
        <taxon>Actinomycetota</taxon>
        <taxon>Actinomycetes</taxon>
        <taxon>Micrococcales</taxon>
        <taxon>Micrococcaceae</taxon>
        <taxon>Arthrobacter</taxon>
    </lineage>
</organism>
<keyword evidence="2" id="KW-1185">Reference proteome</keyword>
<evidence type="ECO:0000313" key="2">
    <source>
        <dbReference type="Proteomes" id="UP001549207"/>
    </source>
</evidence>
<gene>
    <name evidence="1" type="ORF">ABIC98_000339</name>
</gene>
<sequence>MSRTGIHGGIRRGGYAAAIGAVLVLATGATASQADEGLADPGSPTIPLAQATASLPHEPSRDNAGHGLQAAPGQDREEPGSKGTGASIRETAGPVASASAPALLLSLPPALFPAVTATLSPTATAVPTPTPSASPFPTGSTPTSAASTGTAPAPAQTPTTYSAASQTGAAPSPAAAATTAVPTAPAVTAPATAEAPAAADASQTPADSGAAASGESSEVPAAERPLSTTPAASPAAAAPAESQAGGAPLYSASQAHPAWTPYSTGTGPRSSATLNSQPEPRSAMVWLGSGLVGVAGAAGLVLFRLRNL</sequence>
<dbReference type="EMBL" id="JBEPNJ010000001">
    <property type="protein sequence ID" value="MET3770715.1"/>
    <property type="molecule type" value="Genomic_DNA"/>
</dbReference>
<proteinExistence type="predicted"/>
<evidence type="ECO:0000313" key="1">
    <source>
        <dbReference type="EMBL" id="MET3770715.1"/>
    </source>
</evidence>
<comment type="caution">
    <text evidence="1">The sequence shown here is derived from an EMBL/GenBank/DDBJ whole genome shotgun (WGS) entry which is preliminary data.</text>
</comment>
<name>A0ACC6TAP7_9MICC</name>
<dbReference type="Proteomes" id="UP001549207">
    <property type="component" value="Unassembled WGS sequence"/>
</dbReference>